<proteinExistence type="predicted"/>
<sequence length="226" mass="25686">MIDLFTDAICDCPCAIPTFEDCFNCSTQLRFGLLRENFASFFFDNFEVLRAKFFENDRSQLGVIFDFGLFFGRLERMLKVMTFNTKNNASVHRDETTVRVISKTLIARDLGETLHALVIESEVEDRVHHAWHRELGTRANTHEQRIVGIAKLALHGLFKFGDVRLDFGVNALRPTAHHVVTASISANGEARRNRQLQDTGHLSEVGALASEQIFHLHRLAAVFLIE</sequence>
<gene>
    <name evidence="1" type="ORF">UFOPK4134_01249</name>
</gene>
<protein>
    <submittedName>
        <fullName evidence="1">Unannotated protein</fullName>
    </submittedName>
</protein>
<accession>A0A6J7RXB8</accession>
<reference evidence="1" key="1">
    <citation type="submission" date="2020-05" db="EMBL/GenBank/DDBJ databases">
        <authorList>
            <person name="Chiriac C."/>
            <person name="Salcher M."/>
            <person name="Ghai R."/>
            <person name="Kavagutti S V."/>
        </authorList>
    </citation>
    <scope>NUCLEOTIDE SEQUENCE</scope>
</reference>
<name>A0A6J7RXB8_9ZZZZ</name>
<organism evidence="1">
    <name type="scientific">freshwater metagenome</name>
    <dbReference type="NCBI Taxonomy" id="449393"/>
    <lineage>
        <taxon>unclassified sequences</taxon>
        <taxon>metagenomes</taxon>
        <taxon>ecological metagenomes</taxon>
    </lineage>
</organism>
<dbReference type="AntiFam" id="ANF00162">
    <property type="entry name" value="Shadow ORF (opposite ppdK)"/>
</dbReference>
<dbReference type="AlphaFoldDB" id="A0A6J7RXB8"/>
<evidence type="ECO:0000313" key="1">
    <source>
        <dbReference type="EMBL" id="CAB5033501.1"/>
    </source>
</evidence>
<dbReference type="EMBL" id="CAFBPS010000102">
    <property type="protein sequence ID" value="CAB5033501.1"/>
    <property type="molecule type" value="Genomic_DNA"/>
</dbReference>